<dbReference type="EMBL" id="CM042058">
    <property type="protein sequence ID" value="KAI3684551.1"/>
    <property type="molecule type" value="Genomic_DNA"/>
</dbReference>
<proteinExistence type="predicted"/>
<comment type="caution">
    <text evidence="1">The sequence shown here is derived from an EMBL/GenBank/DDBJ whole genome shotgun (WGS) entry which is preliminary data.</text>
</comment>
<evidence type="ECO:0000313" key="2">
    <source>
        <dbReference type="Proteomes" id="UP001055879"/>
    </source>
</evidence>
<name>A0ACB8YHI4_ARCLA</name>
<reference evidence="2" key="1">
    <citation type="journal article" date="2022" name="Mol. Ecol. Resour.">
        <title>The genomes of chicory, endive, great burdock and yacon provide insights into Asteraceae palaeo-polyploidization history and plant inulin production.</title>
        <authorList>
            <person name="Fan W."/>
            <person name="Wang S."/>
            <person name="Wang H."/>
            <person name="Wang A."/>
            <person name="Jiang F."/>
            <person name="Liu H."/>
            <person name="Zhao H."/>
            <person name="Xu D."/>
            <person name="Zhang Y."/>
        </authorList>
    </citation>
    <scope>NUCLEOTIDE SEQUENCE [LARGE SCALE GENOMIC DNA]</scope>
    <source>
        <strain evidence="2">cv. Niubang</strain>
    </source>
</reference>
<dbReference type="Proteomes" id="UP001055879">
    <property type="component" value="Linkage Group LG12"/>
</dbReference>
<organism evidence="1 2">
    <name type="scientific">Arctium lappa</name>
    <name type="common">Greater burdock</name>
    <name type="synonym">Lappa major</name>
    <dbReference type="NCBI Taxonomy" id="4217"/>
    <lineage>
        <taxon>Eukaryota</taxon>
        <taxon>Viridiplantae</taxon>
        <taxon>Streptophyta</taxon>
        <taxon>Embryophyta</taxon>
        <taxon>Tracheophyta</taxon>
        <taxon>Spermatophyta</taxon>
        <taxon>Magnoliopsida</taxon>
        <taxon>eudicotyledons</taxon>
        <taxon>Gunneridae</taxon>
        <taxon>Pentapetalae</taxon>
        <taxon>asterids</taxon>
        <taxon>campanulids</taxon>
        <taxon>Asterales</taxon>
        <taxon>Asteraceae</taxon>
        <taxon>Carduoideae</taxon>
        <taxon>Cardueae</taxon>
        <taxon>Arctiinae</taxon>
        <taxon>Arctium</taxon>
    </lineage>
</organism>
<accession>A0ACB8YHI4</accession>
<evidence type="ECO:0000313" key="1">
    <source>
        <dbReference type="EMBL" id="KAI3684551.1"/>
    </source>
</evidence>
<sequence length="564" mass="63849">MCQSQICSSQNVGVSKTCNFGDDDDDDMLMRFSRLREDELKEMLSRIPLDMRRKFDRWIRIVINAERQKLLSQIKEKYGLDLPSSMAWNFDYTASTSGSQPWQLQFSNGISAPIFTGMAIEGEDSKSLIVALVDATGKTVSTGPGAAATVEIVVLEGDCNDHEAENWSSDEFNNKIIHDWNGMKVLQGNTFLNLKGGIGSIDKISFTHNKTWKNKRNCRLGARPVNAVFAKEAKTESFLVRDKRKRYDEKHHIPSLDDDVWRLYKIGKKGTLTKSLTQAKIRTVGDFIERLFLNRQCLEEIFDRPKHAKSLETAVKHALTCPDKLKYCSSYEQKPEVVFNLSGEVFGLYLHGQFLSRNIFSETQKQEDAKKLVISAFKNWGDVVPVDEDQFVADCSNPAVHGLAKTEIVTPCINTQATTCDKSISWDGVDLVINESSLFGNTLSDEQHLDPQFLSESLRQRKKEERIMKKKNPAPTVPSFKEFGELANLVHCAAVNAQGTTRYSKLGNLSCVKLDDFDLLELQMNIKPLYSIRFKLVKPFSSLFPSLWNRFILQAKLNIKIASN</sequence>
<gene>
    <name evidence="1" type="ORF">L6452_33775</name>
</gene>
<reference evidence="1 2" key="2">
    <citation type="journal article" date="2022" name="Mol. Ecol. Resour.">
        <title>The genomes of chicory, endive, great burdock and yacon provide insights into Asteraceae paleo-polyploidization history and plant inulin production.</title>
        <authorList>
            <person name="Fan W."/>
            <person name="Wang S."/>
            <person name="Wang H."/>
            <person name="Wang A."/>
            <person name="Jiang F."/>
            <person name="Liu H."/>
            <person name="Zhao H."/>
            <person name="Xu D."/>
            <person name="Zhang Y."/>
        </authorList>
    </citation>
    <scope>NUCLEOTIDE SEQUENCE [LARGE SCALE GENOMIC DNA]</scope>
    <source>
        <strain evidence="2">cv. Niubang</strain>
    </source>
</reference>
<protein>
    <submittedName>
        <fullName evidence="1">Uncharacterized protein</fullName>
    </submittedName>
</protein>
<keyword evidence="2" id="KW-1185">Reference proteome</keyword>